<evidence type="ECO:0000256" key="1">
    <source>
        <dbReference type="ARBA" id="ARBA00022723"/>
    </source>
</evidence>
<keyword evidence="3" id="KW-0862">Zinc</keyword>
<feature type="domain" description="THAP-type" evidence="7">
    <location>
        <begin position="1"/>
        <end position="90"/>
    </location>
</feature>
<keyword evidence="2 5" id="KW-0863">Zinc-finger</keyword>
<evidence type="ECO:0000256" key="6">
    <source>
        <dbReference type="SAM" id="MobiDB-lite"/>
    </source>
</evidence>
<sequence length="259" mass="28322">APGCTTGYARTAQERKVSLFKAPKDEQQRLAWQRNLHRLDKPLDADGAVCELHFEAHLILRDYVHVINGTEVRIPRGTPTLAPGAVPTLLPNLPAYLSKPTPTPRPHRKRRQLGLPCDTSSKSRRTDHCNQEDGQAADSDLGSEECKGTAEADGVVSVADLRGLKLPTKSWALHEFLDFTGVCYVCCALNAATGEITVARTVFFNAEIEGSVQCRVHLLGKLIEETRIVSIQQAEDVLRRTASIPICCGAAEVSSVLFE</sequence>
<dbReference type="SMART" id="SM00692">
    <property type="entry name" value="DM3"/>
    <property type="match status" value="1"/>
</dbReference>
<dbReference type="EMBL" id="GFAC01004005">
    <property type="protein sequence ID" value="JAT95183.1"/>
    <property type="molecule type" value="mRNA"/>
</dbReference>
<evidence type="ECO:0000256" key="3">
    <source>
        <dbReference type="ARBA" id="ARBA00022833"/>
    </source>
</evidence>
<feature type="region of interest" description="Disordered" evidence="6">
    <location>
        <begin position="93"/>
        <end position="145"/>
    </location>
</feature>
<organism evidence="8">
    <name type="scientific">Amblyomma aureolatum</name>
    <dbReference type="NCBI Taxonomy" id="187763"/>
    <lineage>
        <taxon>Eukaryota</taxon>
        <taxon>Metazoa</taxon>
        <taxon>Ecdysozoa</taxon>
        <taxon>Arthropoda</taxon>
        <taxon>Chelicerata</taxon>
        <taxon>Arachnida</taxon>
        <taxon>Acari</taxon>
        <taxon>Parasitiformes</taxon>
        <taxon>Ixodida</taxon>
        <taxon>Ixodoidea</taxon>
        <taxon>Ixodidae</taxon>
        <taxon>Amblyomminae</taxon>
        <taxon>Amblyomma</taxon>
    </lineage>
</organism>
<evidence type="ECO:0000259" key="7">
    <source>
        <dbReference type="PROSITE" id="PS50950"/>
    </source>
</evidence>
<reference evidence="8" key="1">
    <citation type="journal article" date="2017" name="Front. Cell. Infect. Microbiol.">
        <title>The Distinct Transcriptional Response of the Midgut of Amblyomma sculptum and Amblyomma aureolatum Ticks to Rickettsia rickettsii Correlates to Their Differences in Susceptibility to Infection.</title>
        <authorList>
            <person name="Martins L.A."/>
            <person name="Galletti M.F.B.M."/>
            <person name="Ribeiro J.M."/>
            <person name="Fujita A."/>
            <person name="Costa F.B."/>
            <person name="Labruna M.B."/>
            <person name="Daffre S."/>
            <person name="Fogaca A.C."/>
        </authorList>
    </citation>
    <scope>NUCLEOTIDE SEQUENCE</scope>
</reference>
<name>A0A1E1X7F1_9ACAR</name>
<evidence type="ECO:0000256" key="5">
    <source>
        <dbReference type="PROSITE-ProRule" id="PRU00309"/>
    </source>
</evidence>
<keyword evidence="4 5" id="KW-0238">DNA-binding</keyword>
<dbReference type="PROSITE" id="PS50950">
    <property type="entry name" value="ZF_THAP"/>
    <property type="match status" value="1"/>
</dbReference>
<keyword evidence="1" id="KW-0479">Metal-binding</keyword>
<evidence type="ECO:0000313" key="8">
    <source>
        <dbReference type="EMBL" id="JAT95183.1"/>
    </source>
</evidence>
<accession>A0A1E1X7F1</accession>
<dbReference type="InterPro" id="IPR006612">
    <property type="entry name" value="THAP_Znf"/>
</dbReference>
<protein>
    <recommendedName>
        <fullName evidence="7">THAP-type domain-containing protein</fullName>
    </recommendedName>
</protein>
<dbReference type="GO" id="GO:0003677">
    <property type="term" value="F:DNA binding"/>
    <property type="evidence" value="ECO:0007669"/>
    <property type="project" value="UniProtKB-UniRule"/>
</dbReference>
<dbReference type="AlphaFoldDB" id="A0A1E1X7F1"/>
<feature type="non-terminal residue" evidence="8">
    <location>
        <position position="259"/>
    </location>
</feature>
<proteinExistence type="evidence at transcript level"/>
<dbReference type="SUPFAM" id="SSF57716">
    <property type="entry name" value="Glucocorticoid receptor-like (DNA-binding domain)"/>
    <property type="match status" value="1"/>
</dbReference>
<feature type="non-terminal residue" evidence="8">
    <location>
        <position position="1"/>
    </location>
</feature>
<dbReference type="GO" id="GO:0008270">
    <property type="term" value="F:zinc ion binding"/>
    <property type="evidence" value="ECO:0007669"/>
    <property type="project" value="UniProtKB-KW"/>
</dbReference>
<evidence type="ECO:0000256" key="4">
    <source>
        <dbReference type="ARBA" id="ARBA00023125"/>
    </source>
</evidence>
<evidence type="ECO:0000256" key="2">
    <source>
        <dbReference type="ARBA" id="ARBA00022771"/>
    </source>
</evidence>
<dbReference type="Pfam" id="PF05485">
    <property type="entry name" value="THAP"/>
    <property type="match status" value="1"/>
</dbReference>